<gene>
    <name evidence="3" type="ORF">AAG570_003948</name>
</gene>
<dbReference type="Gene3D" id="3.40.50.1820">
    <property type="entry name" value="alpha/beta hydrolase"/>
    <property type="match status" value="1"/>
</dbReference>
<name>A0ABD0YEY5_9HEMI</name>
<protein>
    <recommendedName>
        <fullName evidence="2">Lipase domain-containing protein</fullName>
    </recommendedName>
</protein>
<dbReference type="Pfam" id="PF00151">
    <property type="entry name" value="Lipase"/>
    <property type="match status" value="1"/>
</dbReference>
<evidence type="ECO:0000313" key="4">
    <source>
        <dbReference type="Proteomes" id="UP001558652"/>
    </source>
</evidence>
<accession>A0ABD0YEY5</accession>
<evidence type="ECO:0000256" key="1">
    <source>
        <dbReference type="SAM" id="MobiDB-lite"/>
    </source>
</evidence>
<dbReference type="AlphaFoldDB" id="A0ABD0YEY5"/>
<feature type="domain" description="Lipase" evidence="2">
    <location>
        <begin position="38"/>
        <end position="117"/>
    </location>
</feature>
<sequence length="170" mass="20069">MASKRRNMFQKNKTQETTENDAEDFLTSMHTRYKNQYGDVANATEDALDDRDDWETKIRETIENNVKIVLFTRKNPMHYNIIHWENLDNITTSHFDPRRKTKILIHGWLNSQNTSFPKNLKDGATHWRHSLLEMVNAGSRDPTRRKDREADVFYVGVAGSRDREDTWGLE</sequence>
<dbReference type="InterPro" id="IPR013818">
    <property type="entry name" value="Lipase"/>
</dbReference>
<proteinExistence type="predicted"/>
<organism evidence="3 4">
    <name type="scientific">Ranatra chinensis</name>
    <dbReference type="NCBI Taxonomy" id="642074"/>
    <lineage>
        <taxon>Eukaryota</taxon>
        <taxon>Metazoa</taxon>
        <taxon>Ecdysozoa</taxon>
        <taxon>Arthropoda</taxon>
        <taxon>Hexapoda</taxon>
        <taxon>Insecta</taxon>
        <taxon>Pterygota</taxon>
        <taxon>Neoptera</taxon>
        <taxon>Paraneoptera</taxon>
        <taxon>Hemiptera</taxon>
        <taxon>Heteroptera</taxon>
        <taxon>Panheteroptera</taxon>
        <taxon>Nepomorpha</taxon>
        <taxon>Nepidae</taxon>
        <taxon>Ranatrinae</taxon>
        <taxon>Ranatra</taxon>
    </lineage>
</organism>
<evidence type="ECO:0000313" key="3">
    <source>
        <dbReference type="EMBL" id="KAL1117633.1"/>
    </source>
</evidence>
<dbReference type="InterPro" id="IPR029058">
    <property type="entry name" value="AB_hydrolase_fold"/>
</dbReference>
<keyword evidence="4" id="KW-1185">Reference proteome</keyword>
<dbReference type="EMBL" id="JBFDAA010000015">
    <property type="protein sequence ID" value="KAL1117633.1"/>
    <property type="molecule type" value="Genomic_DNA"/>
</dbReference>
<feature type="region of interest" description="Disordered" evidence="1">
    <location>
        <begin position="1"/>
        <end position="23"/>
    </location>
</feature>
<dbReference type="Proteomes" id="UP001558652">
    <property type="component" value="Unassembled WGS sequence"/>
</dbReference>
<reference evidence="3 4" key="1">
    <citation type="submission" date="2024-07" db="EMBL/GenBank/DDBJ databases">
        <title>Chromosome-level genome assembly of the water stick insect Ranatra chinensis (Heteroptera: Nepidae).</title>
        <authorList>
            <person name="Liu X."/>
        </authorList>
    </citation>
    <scope>NUCLEOTIDE SEQUENCE [LARGE SCALE GENOMIC DNA]</scope>
    <source>
        <strain evidence="3">Cailab_2021Rc</strain>
        <tissue evidence="3">Muscle</tissue>
    </source>
</reference>
<evidence type="ECO:0000259" key="2">
    <source>
        <dbReference type="Pfam" id="PF00151"/>
    </source>
</evidence>
<comment type="caution">
    <text evidence="3">The sequence shown here is derived from an EMBL/GenBank/DDBJ whole genome shotgun (WGS) entry which is preliminary data.</text>
</comment>